<dbReference type="InterPro" id="IPR037165">
    <property type="entry name" value="AldOxase/xan_DH_Mopterin-bd_sf"/>
</dbReference>
<reference evidence="1" key="1">
    <citation type="submission" date="2020-06" db="EMBL/GenBank/DDBJ databases">
        <title>Legume-microbial interactions unlock mineral nutrients during tropical forest succession.</title>
        <authorList>
            <person name="Epihov D.Z."/>
        </authorList>
    </citation>
    <scope>NUCLEOTIDE SEQUENCE [LARGE SCALE GENOMIC DNA]</scope>
    <source>
        <strain evidence="1">Pan2503</strain>
    </source>
</reference>
<dbReference type="PANTHER" id="PTHR47495:SF1">
    <property type="entry name" value="BLL3820 PROTEIN"/>
    <property type="match status" value="1"/>
</dbReference>
<dbReference type="InterPro" id="IPR052516">
    <property type="entry name" value="N-heterocyclic_Hydroxylase"/>
</dbReference>
<evidence type="ECO:0000313" key="2">
    <source>
        <dbReference type="Proteomes" id="UP000567293"/>
    </source>
</evidence>
<protein>
    <submittedName>
        <fullName evidence="1">Isoquinoline 1-oxidoreductase</fullName>
    </submittedName>
</protein>
<keyword evidence="2" id="KW-1185">Reference proteome</keyword>
<comment type="caution">
    <text evidence="1">The sequence shown here is derived from an EMBL/GenBank/DDBJ whole genome shotgun (WGS) entry which is preliminary data.</text>
</comment>
<evidence type="ECO:0000313" key="1">
    <source>
        <dbReference type="EMBL" id="MBA0086834.1"/>
    </source>
</evidence>
<dbReference type="PANTHER" id="PTHR47495">
    <property type="entry name" value="ALDEHYDE DEHYDROGENASE"/>
    <property type="match status" value="1"/>
</dbReference>
<dbReference type="GO" id="GO:0016491">
    <property type="term" value="F:oxidoreductase activity"/>
    <property type="evidence" value="ECO:0007669"/>
    <property type="project" value="InterPro"/>
</dbReference>
<dbReference type="Proteomes" id="UP000567293">
    <property type="component" value="Unassembled WGS sequence"/>
</dbReference>
<sequence length="72" mass="7704">IKNPHFATYRVPRFRDVPVVEAVLLDRKDIPSAGAGETPIMAVAPAVGNALFDATGIRLNDLPLVPNGLRKA</sequence>
<dbReference type="EMBL" id="JACDQQ010001697">
    <property type="protein sequence ID" value="MBA0086834.1"/>
    <property type="molecule type" value="Genomic_DNA"/>
</dbReference>
<accession>A0A7V8SYA9</accession>
<dbReference type="Gene3D" id="3.30.365.10">
    <property type="entry name" value="Aldehyde oxidase/xanthine dehydrogenase, molybdopterin binding domain"/>
    <property type="match status" value="1"/>
</dbReference>
<dbReference type="AlphaFoldDB" id="A0A7V8SYA9"/>
<organism evidence="1 2">
    <name type="scientific">Candidatus Acidiferrum panamense</name>
    <dbReference type="NCBI Taxonomy" id="2741543"/>
    <lineage>
        <taxon>Bacteria</taxon>
        <taxon>Pseudomonadati</taxon>
        <taxon>Acidobacteriota</taxon>
        <taxon>Terriglobia</taxon>
        <taxon>Candidatus Acidiferrales</taxon>
        <taxon>Candidatus Acidiferrum</taxon>
    </lineage>
</organism>
<feature type="non-terminal residue" evidence="1">
    <location>
        <position position="1"/>
    </location>
</feature>
<dbReference type="SUPFAM" id="SSF56003">
    <property type="entry name" value="Molybdenum cofactor-binding domain"/>
    <property type="match status" value="1"/>
</dbReference>
<gene>
    <name evidence="1" type="ORF">HRJ53_17775</name>
</gene>
<proteinExistence type="predicted"/>
<name>A0A7V8SYA9_9BACT</name>